<dbReference type="EMBL" id="JASBWT010000010">
    <property type="protein sequence ID" value="KAJ9101125.1"/>
    <property type="molecule type" value="Genomic_DNA"/>
</dbReference>
<reference evidence="1" key="1">
    <citation type="submission" date="2023-04" db="EMBL/GenBank/DDBJ databases">
        <title>Draft Genome sequencing of Naganishia species isolated from polar environments using Oxford Nanopore Technology.</title>
        <authorList>
            <person name="Leo P."/>
            <person name="Venkateswaran K."/>
        </authorList>
    </citation>
    <scope>NUCLEOTIDE SEQUENCE</scope>
    <source>
        <strain evidence="1">MNA-CCFEE 5423</strain>
    </source>
</reference>
<name>A0ACC2VNY4_9TREE</name>
<protein>
    <submittedName>
        <fullName evidence="1">Uncharacterized protein</fullName>
    </submittedName>
</protein>
<comment type="caution">
    <text evidence="1">The sequence shown here is derived from an EMBL/GenBank/DDBJ whole genome shotgun (WGS) entry which is preliminary data.</text>
</comment>
<sequence length="1078" mass="122874">MDLYDDDALEEYDDFVDQDELQDEDDDRALDDEEFDEDVSESGEDGDDGVADAVAGSAGRGSPLGTSRQDQEEDDSFNALLDTIGSTNTDLYGQNALATDHDSSIVEDMAAIREDLALAKGFGGKRRRVNRREGSPSLGTRRKREKRQAPEIQNLFAEGNVAYASADLAEAKRKFREIIRLDATESQAWLLLAQVHREEGDDKKELGCRLVAAHLMHDVDAWRELAERSKESGHRQQALYCMKRAVAVDPNDVNVLWEQAMMAKEFGEDEQALKSFRRLLQISPHDMNILAEMPPLFASVNVIQEGAQLFEAAMEYHIRTFPDGPSAENQLRQTADTTTNSMTLDFIISLADFKILLHEYEDVINIIRKGQRWLSSRSREVYWDMEADDREFDPPGTSRQAHSQPDMLGLPGGVDGQETISGGYEMDINLRHRLAIARLKLGNDYDANIHISEVLNQDATEYTVLWADIGVALMDRGLYEAAQPIFAELAENEETADLSHVINLGICQHNLRDFASAIECFEHVREARKQLTKEVAPTQASPDENMEAAFFNESVEDRQARLARQAKLTGRLNRKEREELEEEEARVNLITLNSDEQAALAGDEAAKRRYMIIADRMVTGMRQAPVMFPVDRSTKWIALRKGGKCKQPDLRNMDQDARDMADRLSKEDQNVEEEDAGGDIVVQKVLVRFQAIDVEAWLRIVMLYTCFLMQQGDDFEAQEVLQHVQYATIFQPLKVNLKIQLGLLAACMRLQDQPQIVNTARNLCRIYQFKMEPWWLLQGALGTGVRGWDSFGNLNLQKFLIREIRVWDYIANGGKAYWNDTFTRWIVSLKDRFKTSYVGKNTGKEKPDDENMNPNHLDLNSDDEDNDDEDEMDDDRDADEAEAAVRDHQTSKPREAVRHTPWPKPEEREPAFWLMYGQALLIGKSYQGSIYYLLRSYDENPYDPLTCLCLAHAYLGRSMQRQSDNRLHQITTAMAFMTRYRKLMPNNSRWLKPEQIAEEVDFNFGRAFQGLGLLPLAIKHYRKVLESVRTRMRIDKENGGNPKIPSIGREAAYNLQVIFLMTGAAALCREVSEEWLGL</sequence>
<evidence type="ECO:0000313" key="2">
    <source>
        <dbReference type="Proteomes" id="UP001227268"/>
    </source>
</evidence>
<proteinExistence type="predicted"/>
<gene>
    <name evidence="1" type="ORF">QFC21_003343</name>
</gene>
<keyword evidence="2" id="KW-1185">Reference proteome</keyword>
<accession>A0ACC2VNY4</accession>
<organism evidence="1 2">
    <name type="scientific">Naganishia friedmannii</name>
    <dbReference type="NCBI Taxonomy" id="89922"/>
    <lineage>
        <taxon>Eukaryota</taxon>
        <taxon>Fungi</taxon>
        <taxon>Dikarya</taxon>
        <taxon>Basidiomycota</taxon>
        <taxon>Agaricomycotina</taxon>
        <taxon>Tremellomycetes</taxon>
        <taxon>Filobasidiales</taxon>
        <taxon>Filobasidiaceae</taxon>
        <taxon>Naganishia</taxon>
    </lineage>
</organism>
<dbReference type="Proteomes" id="UP001227268">
    <property type="component" value="Unassembled WGS sequence"/>
</dbReference>
<evidence type="ECO:0000313" key="1">
    <source>
        <dbReference type="EMBL" id="KAJ9101125.1"/>
    </source>
</evidence>